<evidence type="ECO:0000256" key="3">
    <source>
        <dbReference type="ARBA" id="ARBA00004173"/>
    </source>
</evidence>
<keyword evidence="17" id="KW-0539">Nucleus</keyword>
<dbReference type="Gene3D" id="1.25.40.10">
    <property type="entry name" value="Tetratricopeptide repeat domain"/>
    <property type="match status" value="1"/>
</dbReference>
<dbReference type="GO" id="GO:0003755">
    <property type="term" value="F:peptidyl-prolyl cis-trans isomerase activity"/>
    <property type="evidence" value="ECO:0007669"/>
    <property type="project" value="UniProtKB-KW"/>
</dbReference>
<feature type="region of interest" description="Disordered" evidence="20">
    <location>
        <begin position="1"/>
        <end position="95"/>
    </location>
</feature>
<feature type="domain" description="PPIase FKBP-type" evidence="21">
    <location>
        <begin position="117"/>
        <end position="206"/>
    </location>
</feature>
<evidence type="ECO:0000256" key="6">
    <source>
        <dbReference type="ARBA" id="ARBA00022481"/>
    </source>
</evidence>
<dbReference type="SUPFAM" id="SSF54534">
    <property type="entry name" value="FKBP-like"/>
    <property type="match status" value="3"/>
</dbReference>
<dbReference type="InterPro" id="IPR001179">
    <property type="entry name" value="PPIase_FKBP_dom"/>
</dbReference>
<feature type="compositionally biased region" description="Polar residues" evidence="20">
    <location>
        <begin position="15"/>
        <end position="28"/>
    </location>
</feature>
<dbReference type="eggNOG" id="KOG0543">
    <property type="taxonomic scope" value="Eukaryota"/>
</dbReference>
<keyword evidence="15" id="KW-0206">Cytoskeleton</keyword>
<evidence type="ECO:0000256" key="8">
    <source>
        <dbReference type="ARBA" id="ARBA00022553"/>
    </source>
</evidence>
<evidence type="ECO:0000256" key="10">
    <source>
        <dbReference type="ARBA" id="ARBA00022737"/>
    </source>
</evidence>
<feature type="repeat" description="TPR" evidence="19">
    <location>
        <begin position="530"/>
        <end position="563"/>
    </location>
</feature>
<keyword evidence="23" id="KW-1185">Reference proteome</keyword>
<dbReference type="GO" id="GO:0005874">
    <property type="term" value="C:microtubule"/>
    <property type="evidence" value="ECO:0007669"/>
    <property type="project" value="UniProtKB-KW"/>
</dbReference>
<evidence type="ECO:0000256" key="11">
    <source>
        <dbReference type="ARBA" id="ARBA00022803"/>
    </source>
</evidence>
<feature type="compositionally biased region" description="Basic and acidic residues" evidence="20">
    <location>
        <begin position="83"/>
        <end position="94"/>
    </location>
</feature>
<dbReference type="Proteomes" id="UP000007014">
    <property type="component" value="Chromosome 8"/>
</dbReference>
<dbReference type="GO" id="GO:0005739">
    <property type="term" value="C:mitochondrion"/>
    <property type="evidence" value="ECO:0007669"/>
    <property type="project" value="UniProtKB-SubCell"/>
</dbReference>
<dbReference type="GeneID" id="16993525"/>
<feature type="compositionally biased region" description="Basic and acidic residues" evidence="20">
    <location>
        <begin position="29"/>
        <end position="38"/>
    </location>
</feature>
<dbReference type="PROSITE" id="PS50059">
    <property type="entry name" value="FKBP_PPIASE"/>
    <property type="match status" value="1"/>
</dbReference>
<dbReference type="EC" id="5.2.1.8" evidence="18"/>
<dbReference type="InterPro" id="IPR050754">
    <property type="entry name" value="FKBP4/5/8-like"/>
</dbReference>
<keyword evidence="14" id="KW-0496">Mitochondrion</keyword>
<feature type="compositionally biased region" description="Low complexity" evidence="20">
    <location>
        <begin position="600"/>
        <end position="617"/>
    </location>
</feature>
<dbReference type="KEGG" id="cme:CYME_CMH207C"/>
<dbReference type="OrthoDB" id="1902587at2759"/>
<dbReference type="InterPro" id="IPR013105">
    <property type="entry name" value="TPR_2"/>
</dbReference>
<keyword evidence="9" id="KW-0493">Microtubule</keyword>
<dbReference type="SMART" id="SM00028">
    <property type="entry name" value="TPR"/>
    <property type="match status" value="3"/>
</dbReference>
<evidence type="ECO:0000313" key="22">
    <source>
        <dbReference type="EMBL" id="BAM79863.1"/>
    </source>
</evidence>
<dbReference type="Gramene" id="CMH207CT">
    <property type="protein sequence ID" value="CMH207CT"/>
    <property type="gene ID" value="CMH207C"/>
</dbReference>
<evidence type="ECO:0000256" key="15">
    <source>
        <dbReference type="ARBA" id="ARBA00023212"/>
    </source>
</evidence>
<dbReference type="PANTHER" id="PTHR46512">
    <property type="entry name" value="PEPTIDYLPROLYL ISOMERASE"/>
    <property type="match status" value="1"/>
</dbReference>
<name>M1VGN1_CYAM1</name>
<feature type="compositionally biased region" description="Basic residues" evidence="20">
    <location>
        <begin position="1"/>
        <end position="12"/>
    </location>
</feature>
<dbReference type="OMA" id="RLSCNLN"/>
<evidence type="ECO:0000256" key="20">
    <source>
        <dbReference type="SAM" id="MobiDB-lite"/>
    </source>
</evidence>
<evidence type="ECO:0000256" key="13">
    <source>
        <dbReference type="ARBA" id="ARBA00023110"/>
    </source>
</evidence>
<evidence type="ECO:0000256" key="1">
    <source>
        <dbReference type="ARBA" id="ARBA00000971"/>
    </source>
</evidence>
<dbReference type="PANTHER" id="PTHR46512:SF9">
    <property type="entry name" value="PEPTIDYLPROLYL ISOMERASE"/>
    <property type="match status" value="1"/>
</dbReference>
<evidence type="ECO:0000313" key="23">
    <source>
        <dbReference type="Proteomes" id="UP000007014"/>
    </source>
</evidence>
<keyword evidence="6" id="KW-0488">Methylation</keyword>
<sequence length="617" mass="68862">MVTLRSRKSRKTTRQDTANKAMNQAQSEPTKDTEKVTEPETGLPEPTPIAADESEFKGDGESLDELAPENVGGGIDDDMDDAEPLKDDKEKDLTGDGGVLKRVIKRSQTSWEHPESGDEVCVHYVGRLKSDGTQFDSSRERGEPFEFTLDSGSVIKGWDIAVKSMAKGEVAVFEIAPSYAYGEAGAPPKIPPNATLEFEIELLSWHSVRDLFGDRGCVRKVIREGSGWEHVRDGDEAVTFYRLVRRNGEPVQDSAEHELIFAVRRDTEMRPSYQGMPVPRCVERAIRDMKKGEVVELTCAPQYAQEFTTLGLGASDSAVIELRLAKWHRTTSLADGQVTVKVLEEGEGWERPNEIDSRCRIVIDGSGGGIEEEVTLGDGSMACTGLEMALAKMKKGAEAVVTIHSKQYADPATPESELPKSYHVKLCGFTNGKQSYEMSPQEKIEAARRHKEIGNKLYKEQRYDRAEPHYDFIVNAFSYDADLPADLKAEAAELMRAARLNLAAVYEKRRRPDKVIEHCNKVLERESAQTKALYRRACAYIARADYDEAASDLRRILELEPRNEPAQRKFQELKRILREQDRRDKAFFASMFRDAKRHPSSSSSSAAAPAATMSSAS</sequence>
<dbReference type="STRING" id="280699.M1VGN1"/>
<dbReference type="EMBL" id="AP006490">
    <property type="protein sequence ID" value="BAM79863.1"/>
    <property type="molecule type" value="Genomic_DNA"/>
</dbReference>
<keyword evidence="13 18" id="KW-0697">Rotamase</keyword>
<reference evidence="22 23" key="2">
    <citation type="journal article" date="2007" name="BMC Biol.">
        <title>A 100%-complete sequence reveals unusually simple genomic features in the hot-spring red alga Cyanidioschyzon merolae.</title>
        <authorList>
            <person name="Nozaki H."/>
            <person name="Takano H."/>
            <person name="Misumi O."/>
            <person name="Terasawa K."/>
            <person name="Matsuzaki M."/>
            <person name="Maruyama S."/>
            <person name="Nishida K."/>
            <person name="Yagisawa F."/>
            <person name="Yoshida Y."/>
            <person name="Fujiwara T."/>
            <person name="Takio S."/>
            <person name="Tamura K."/>
            <person name="Chung S.J."/>
            <person name="Nakamura S."/>
            <person name="Kuroiwa H."/>
            <person name="Tanaka K."/>
            <person name="Sato N."/>
            <person name="Kuroiwa T."/>
        </authorList>
    </citation>
    <scope>NUCLEOTIDE SEQUENCE [LARGE SCALE GENOMIC DNA]</scope>
    <source>
        <strain evidence="22 23">10D</strain>
    </source>
</reference>
<dbReference type="HOGENOM" id="CLU_013615_13_4_1"/>
<evidence type="ECO:0000256" key="4">
    <source>
        <dbReference type="ARBA" id="ARBA00004245"/>
    </source>
</evidence>
<dbReference type="InterPro" id="IPR011990">
    <property type="entry name" value="TPR-like_helical_dom_sf"/>
</dbReference>
<keyword evidence="8" id="KW-0597">Phosphoprotein</keyword>
<accession>M1VGN1</accession>
<comment type="subcellular location">
    <subcellularLocation>
        <location evidence="4">Cytoplasm</location>
        <location evidence="4">Cytoskeleton</location>
    </subcellularLocation>
    <subcellularLocation>
        <location evidence="5">Cytoplasm</location>
        <location evidence="5">Cytosol</location>
    </subcellularLocation>
    <subcellularLocation>
        <location evidence="3">Mitochondrion</location>
    </subcellularLocation>
    <subcellularLocation>
        <location evidence="2">Nucleus</location>
    </subcellularLocation>
</comment>
<feature type="region of interest" description="Disordered" evidence="20">
    <location>
        <begin position="593"/>
        <end position="617"/>
    </location>
</feature>
<dbReference type="Pfam" id="PF07719">
    <property type="entry name" value="TPR_2"/>
    <property type="match status" value="1"/>
</dbReference>
<dbReference type="Pfam" id="PF00254">
    <property type="entry name" value="FKBP_C"/>
    <property type="match status" value="1"/>
</dbReference>
<evidence type="ECO:0000256" key="19">
    <source>
        <dbReference type="PROSITE-ProRule" id="PRU00339"/>
    </source>
</evidence>
<evidence type="ECO:0000256" key="9">
    <source>
        <dbReference type="ARBA" id="ARBA00022701"/>
    </source>
</evidence>
<reference evidence="22 23" key="1">
    <citation type="journal article" date="2004" name="Nature">
        <title>Genome sequence of the ultrasmall unicellular red alga Cyanidioschyzon merolae 10D.</title>
        <authorList>
            <person name="Matsuzaki M."/>
            <person name="Misumi O."/>
            <person name="Shin-i T."/>
            <person name="Maruyama S."/>
            <person name="Takahara M."/>
            <person name="Miyagishima S."/>
            <person name="Mori T."/>
            <person name="Nishida K."/>
            <person name="Yagisawa F."/>
            <person name="Nishida K."/>
            <person name="Yoshida Y."/>
            <person name="Nishimura Y."/>
            <person name="Nakao S."/>
            <person name="Kobayashi T."/>
            <person name="Momoyama Y."/>
            <person name="Higashiyama T."/>
            <person name="Minoda A."/>
            <person name="Sano M."/>
            <person name="Nomoto H."/>
            <person name="Oishi K."/>
            <person name="Hayashi H."/>
            <person name="Ohta F."/>
            <person name="Nishizaka S."/>
            <person name="Haga S."/>
            <person name="Miura S."/>
            <person name="Morishita T."/>
            <person name="Kabeya Y."/>
            <person name="Terasawa K."/>
            <person name="Suzuki Y."/>
            <person name="Ishii Y."/>
            <person name="Asakawa S."/>
            <person name="Takano H."/>
            <person name="Ohta N."/>
            <person name="Kuroiwa H."/>
            <person name="Tanaka K."/>
            <person name="Shimizu N."/>
            <person name="Sugano S."/>
            <person name="Sato N."/>
            <person name="Nozaki H."/>
            <person name="Ogasawara N."/>
            <person name="Kohara Y."/>
            <person name="Kuroiwa T."/>
        </authorList>
    </citation>
    <scope>NUCLEOTIDE SEQUENCE [LARGE SCALE GENOMIC DNA]</scope>
    <source>
        <strain evidence="22 23">10D</strain>
    </source>
</reference>
<dbReference type="Gene3D" id="3.10.50.40">
    <property type="match status" value="3"/>
</dbReference>
<dbReference type="GO" id="GO:0005634">
    <property type="term" value="C:nucleus"/>
    <property type="evidence" value="ECO:0007669"/>
    <property type="project" value="UniProtKB-SubCell"/>
</dbReference>
<evidence type="ECO:0000256" key="17">
    <source>
        <dbReference type="ARBA" id="ARBA00023242"/>
    </source>
</evidence>
<dbReference type="RefSeq" id="XP_005536149.1">
    <property type="nucleotide sequence ID" value="XM_005536092.1"/>
</dbReference>
<dbReference type="SUPFAM" id="SSF48452">
    <property type="entry name" value="TPR-like"/>
    <property type="match status" value="1"/>
</dbReference>
<keyword evidence="7" id="KW-0963">Cytoplasm</keyword>
<dbReference type="InterPro" id="IPR019734">
    <property type="entry name" value="TPR_rpt"/>
</dbReference>
<dbReference type="InterPro" id="IPR046357">
    <property type="entry name" value="PPIase_dom_sf"/>
</dbReference>
<evidence type="ECO:0000256" key="2">
    <source>
        <dbReference type="ARBA" id="ARBA00004123"/>
    </source>
</evidence>
<evidence type="ECO:0000256" key="5">
    <source>
        <dbReference type="ARBA" id="ARBA00004514"/>
    </source>
</evidence>
<comment type="catalytic activity">
    <reaction evidence="1 18">
        <text>[protein]-peptidylproline (omega=180) = [protein]-peptidylproline (omega=0)</text>
        <dbReference type="Rhea" id="RHEA:16237"/>
        <dbReference type="Rhea" id="RHEA-COMP:10747"/>
        <dbReference type="Rhea" id="RHEA-COMP:10748"/>
        <dbReference type="ChEBI" id="CHEBI:83833"/>
        <dbReference type="ChEBI" id="CHEBI:83834"/>
        <dbReference type="EC" id="5.2.1.8"/>
    </reaction>
</comment>
<keyword evidence="16 18" id="KW-0413">Isomerase</keyword>
<protein>
    <recommendedName>
        <fullName evidence="18">peptidylprolyl isomerase</fullName>
        <ecNumber evidence="18">5.2.1.8</ecNumber>
    </recommendedName>
</protein>
<keyword evidence="12" id="KW-0007">Acetylation</keyword>
<dbReference type="FunFam" id="3.10.50.40:FF:000006">
    <property type="entry name" value="Peptidyl-prolyl cis-trans isomerase"/>
    <property type="match status" value="1"/>
</dbReference>
<dbReference type="AlphaFoldDB" id="M1VGN1"/>
<gene>
    <name evidence="22" type="ORF">CYME_CMH207C</name>
</gene>
<organism evidence="22 23">
    <name type="scientific">Cyanidioschyzon merolae (strain NIES-3377 / 10D)</name>
    <name type="common">Unicellular red alga</name>
    <dbReference type="NCBI Taxonomy" id="280699"/>
    <lineage>
        <taxon>Eukaryota</taxon>
        <taxon>Rhodophyta</taxon>
        <taxon>Bangiophyceae</taxon>
        <taxon>Cyanidiales</taxon>
        <taxon>Cyanidiaceae</taxon>
        <taxon>Cyanidioschyzon</taxon>
    </lineage>
</organism>
<evidence type="ECO:0000259" key="21">
    <source>
        <dbReference type="PROSITE" id="PS50059"/>
    </source>
</evidence>
<evidence type="ECO:0000256" key="18">
    <source>
        <dbReference type="PROSITE-ProRule" id="PRU00277"/>
    </source>
</evidence>
<dbReference type="PROSITE" id="PS50005">
    <property type="entry name" value="TPR"/>
    <property type="match status" value="1"/>
</dbReference>
<evidence type="ECO:0000256" key="16">
    <source>
        <dbReference type="ARBA" id="ARBA00023235"/>
    </source>
</evidence>
<evidence type="ECO:0000256" key="12">
    <source>
        <dbReference type="ARBA" id="ARBA00022990"/>
    </source>
</evidence>
<evidence type="ECO:0000256" key="7">
    <source>
        <dbReference type="ARBA" id="ARBA00022490"/>
    </source>
</evidence>
<keyword evidence="10" id="KW-0677">Repeat</keyword>
<proteinExistence type="predicted"/>
<evidence type="ECO:0000256" key="14">
    <source>
        <dbReference type="ARBA" id="ARBA00023128"/>
    </source>
</evidence>
<dbReference type="GO" id="GO:0005829">
    <property type="term" value="C:cytosol"/>
    <property type="evidence" value="ECO:0007669"/>
    <property type="project" value="UniProtKB-SubCell"/>
</dbReference>
<keyword evidence="11 19" id="KW-0802">TPR repeat</keyword>